<dbReference type="EMBL" id="BPLR01020475">
    <property type="protein sequence ID" value="GIX79208.1"/>
    <property type="molecule type" value="Genomic_DNA"/>
</dbReference>
<keyword evidence="2" id="KW-1185">Reference proteome</keyword>
<accession>A0AAV4N453</accession>
<comment type="caution">
    <text evidence="1">The sequence shown here is derived from an EMBL/GenBank/DDBJ whole genome shotgun (WGS) entry which is preliminary data.</text>
</comment>
<sequence>MCSREKRKEFPLEGSRGKLVRGSSLACRIFETQINTALLVTLSADLVGAPFSSDYRLVLSCVAPSSISLLSRNLSPIGEKFP</sequence>
<name>A0AAV4N453_CAEEX</name>
<protein>
    <submittedName>
        <fullName evidence="1">Uncharacterized protein</fullName>
    </submittedName>
</protein>
<gene>
    <name evidence="1" type="ORF">CEXT_711621</name>
</gene>
<reference evidence="1 2" key="1">
    <citation type="submission" date="2021-06" db="EMBL/GenBank/DDBJ databases">
        <title>Caerostris extrusa draft genome.</title>
        <authorList>
            <person name="Kono N."/>
            <person name="Arakawa K."/>
        </authorList>
    </citation>
    <scope>NUCLEOTIDE SEQUENCE [LARGE SCALE GENOMIC DNA]</scope>
</reference>
<organism evidence="1 2">
    <name type="scientific">Caerostris extrusa</name>
    <name type="common">Bark spider</name>
    <name type="synonym">Caerostris bankana</name>
    <dbReference type="NCBI Taxonomy" id="172846"/>
    <lineage>
        <taxon>Eukaryota</taxon>
        <taxon>Metazoa</taxon>
        <taxon>Ecdysozoa</taxon>
        <taxon>Arthropoda</taxon>
        <taxon>Chelicerata</taxon>
        <taxon>Arachnida</taxon>
        <taxon>Araneae</taxon>
        <taxon>Araneomorphae</taxon>
        <taxon>Entelegynae</taxon>
        <taxon>Araneoidea</taxon>
        <taxon>Araneidae</taxon>
        <taxon>Caerostris</taxon>
    </lineage>
</organism>
<evidence type="ECO:0000313" key="1">
    <source>
        <dbReference type="EMBL" id="GIX79208.1"/>
    </source>
</evidence>
<proteinExistence type="predicted"/>
<dbReference type="Proteomes" id="UP001054945">
    <property type="component" value="Unassembled WGS sequence"/>
</dbReference>
<evidence type="ECO:0000313" key="2">
    <source>
        <dbReference type="Proteomes" id="UP001054945"/>
    </source>
</evidence>
<dbReference type="AlphaFoldDB" id="A0AAV4N453"/>